<feature type="compositionally biased region" description="Pro residues" evidence="1">
    <location>
        <begin position="274"/>
        <end position="295"/>
    </location>
</feature>
<proteinExistence type="predicted"/>
<evidence type="ECO:0000256" key="1">
    <source>
        <dbReference type="SAM" id="MobiDB-lite"/>
    </source>
</evidence>
<feature type="region of interest" description="Disordered" evidence="1">
    <location>
        <begin position="274"/>
        <end position="304"/>
    </location>
</feature>
<name>A0A0K1ES63_CHOCO</name>
<dbReference type="InterPro" id="IPR049806">
    <property type="entry name" value="MasK-like_C"/>
</dbReference>
<reference evidence="2 3" key="1">
    <citation type="submission" date="2015-07" db="EMBL/GenBank/DDBJ databases">
        <title>Genome analysis of myxobacterium Chondromyces crocatus Cm c5 reveals a high potential for natural compound synthesis and the genetic basis for the loss of fruiting body formation.</title>
        <authorList>
            <person name="Zaburannyi N."/>
            <person name="Bunk B."/>
            <person name="Maier J."/>
            <person name="Overmann J."/>
            <person name="Mueller R."/>
        </authorList>
    </citation>
    <scope>NUCLEOTIDE SEQUENCE [LARGE SCALE GENOMIC DNA]</scope>
    <source>
        <strain evidence="2 3">Cm c5</strain>
    </source>
</reference>
<dbReference type="EMBL" id="CP012159">
    <property type="protein sequence ID" value="AKT43770.1"/>
    <property type="molecule type" value="Genomic_DNA"/>
</dbReference>
<dbReference type="Proteomes" id="UP000067626">
    <property type="component" value="Chromosome"/>
</dbReference>
<feature type="region of interest" description="Disordered" evidence="1">
    <location>
        <begin position="41"/>
        <end position="85"/>
    </location>
</feature>
<dbReference type="STRING" id="52.CMC5_080060"/>
<evidence type="ECO:0000313" key="2">
    <source>
        <dbReference type="EMBL" id="AKT43770.1"/>
    </source>
</evidence>
<keyword evidence="3" id="KW-1185">Reference proteome</keyword>
<dbReference type="RefSeq" id="WP_050435191.1">
    <property type="nucleotide sequence ID" value="NZ_CP012159.1"/>
</dbReference>
<dbReference type="NCBIfam" id="NF033768">
    <property type="entry name" value="myxo_SS_tail"/>
    <property type="match status" value="1"/>
</dbReference>
<feature type="compositionally biased region" description="Low complexity" evidence="1">
    <location>
        <begin position="41"/>
        <end position="51"/>
    </location>
</feature>
<dbReference type="PROSITE" id="PS51257">
    <property type="entry name" value="PROKAR_LIPOPROTEIN"/>
    <property type="match status" value="1"/>
</dbReference>
<accession>A0A0K1ES63</accession>
<sequence>MTYRAAVLGLIPFVSTLVGCRPEAPPASPAEVAVIDLGAGSTATGPAAPAAPEKPDQEAGSDEEDTSDEPSAEAHGNRGLFQGAESPYGGTASILSADVAMDQGVMKGNAIGESYGVGGLGLSGIGTGGGGTGETIGLGTIGTFRSGAGTGAGFGSGAGRLGGASSALPKVSVTEPTVKGELPREVVQRLIRHHVGRFRQCYLTGLRRNPALKGRMNVTFVIGKEGSVTSVREGSSDMGNKDVSACVIRAFQSMSFPMPKEGVVIVSSALQFEPAPPPSADAAAAPPPAPSPAPSPATSKPATK</sequence>
<evidence type="ECO:0008006" key="4">
    <source>
        <dbReference type="Google" id="ProtNLM"/>
    </source>
</evidence>
<dbReference type="OrthoDB" id="5377858at2"/>
<evidence type="ECO:0000313" key="3">
    <source>
        <dbReference type="Proteomes" id="UP000067626"/>
    </source>
</evidence>
<feature type="compositionally biased region" description="Acidic residues" evidence="1">
    <location>
        <begin position="59"/>
        <end position="71"/>
    </location>
</feature>
<organism evidence="2 3">
    <name type="scientific">Chondromyces crocatus</name>
    <dbReference type="NCBI Taxonomy" id="52"/>
    <lineage>
        <taxon>Bacteria</taxon>
        <taxon>Pseudomonadati</taxon>
        <taxon>Myxococcota</taxon>
        <taxon>Polyangia</taxon>
        <taxon>Polyangiales</taxon>
        <taxon>Polyangiaceae</taxon>
        <taxon>Chondromyces</taxon>
    </lineage>
</organism>
<dbReference type="KEGG" id="ccro:CMC5_080060"/>
<protein>
    <recommendedName>
        <fullName evidence="4">TonB C-terminal domain-containing protein</fullName>
    </recommendedName>
</protein>
<gene>
    <name evidence="2" type="ORF">CMC5_080060</name>
</gene>
<dbReference type="AlphaFoldDB" id="A0A0K1ES63"/>